<proteinExistence type="predicted"/>
<evidence type="ECO:0000313" key="1">
    <source>
        <dbReference type="EMBL" id="AND67839.1"/>
    </source>
</evidence>
<protein>
    <submittedName>
        <fullName evidence="1">GumN family protein</fullName>
    </submittedName>
</protein>
<reference evidence="1 2" key="1">
    <citation type="submission" date="2016-02" db="EMBL/GenBank/DDBJ databases">
        <title>Complete genome sequencing and analysis of ATSB10, Dyella thiooxydans isolated from rhizosphere soil of sunflower (Helianthus annuus L.).</title>
        <authorList>
            <person name="Lee Y."/>
            <person name="Hwangbo K."/>
            <person name="Chung H."/>
            <person name="Yoo J."/>
            <person name="Kim K.Y."/>
            <person name="Sa T.M."/>
            <person name="Um Y."/>
            <person name="Madhaiyan M."/>
        </authorList>
    </citation>
    <scope>NUCLEOTIDE SEQUENCE [LARGE SCALE GENOMIC DNA]</scope>
    <source>
        <strain evidence="1 2">ATSB10</strain>
    </source>
</reference>
<dbReference type="KEGG" id="dtx:ATSB10_03850"/>
<dbReference type="PATRIC" id="fig|445710.3.peg.382"/>
<dbReference type="EMBL" id="CP014841">
    <property type="protein sequence ID" value="AND67839.1"/>
    <property type="molecule type" value="Genomic_DNA"/>
</dbReference>
<organism evidence="1 2">
    <name type="scientific">Dyella thiooxydans</name>
    <dbReference type="NCBI Taxonomy" id="445710"/>
    <lineage>
        <taxon>Bacteria</taxon>
        <taxon>Pseudomonadati</taxon>
        <taxon>Pseudomonadota</taxon>
        <taxon>Gammaproteobacteria</taxon>
        <taxon>Lysobacterales</taxon>
        <taxon>Rhodanobacteraceae</taxon>
        <taxon>Dyella</taxon>
    </lineage>
</organism>
<dbReference type="InterPro" id="IPR002816">
    <property type="entry name" value="TraB/PrgY/GumN_fam"/>
</dbReference>
<evidence type="ECO:0000313" key="2">
    <source>
        <dbReference type="Proteomes" id="UP000077255"/>
    </source>
</evidence>
<dbReference type="CDD" id="cd14789">
    <property type="entry name" value="Tiki"/>
    <property type="match status" value="1"/>
</dbReference>
<dbReference type="STRING" id="445710.ATSB10_03850"/>
<accession>A0A161IUV9</accession>
<dbReference type="PANTHER" id="PTHR40590:SF1">
    <property type="entry name" value="CYTOPLASMIC PROTEIN"/>
    <property type="match status" value="1"/>
</dbReference>
<dbReference type="PANTHER" id="PTHR40590">
    <property type="entry name" value="CYTOPLASMIC PROTEIN-RELATED"/>
    <property type="match status" value="1"/>
</dbReference>
<sequence>MYKEPQGTLIQRYGIDPARPLDTWLDAQDKARLVKAASDCKVKLDELAPYKPWIVGASLQDSFYRVSGWTGKSAREVLAASAVQAGKPWHCEFEDKDDVMAWFGGMTPLQDTQFLRYVLDEVLAGPSADTRIFKAWGAGQRGPAEEEVKRYGLAYPELARRLTFARNQAWLSRFETMLDSPGTPLVVVGLYHMVGPFGILALARQKGWTVAVA</sequence>
<dbReference type="Pfam" id="PF01963">
    <property type="entry name" value="TraB_PrgY_gumN"/>
    <property type="match status" value="1"/>
</dbReference>
<dbReference type="AlphaFoldDB" id="A0A161IUV9"/>
<gene>
    <name evidence="1" type="ORF">ATSB10_03850</name>
</gene>
<dbReference type="Proteomes" id="UP000077255">
    <property type="component" value="Chromosome"/>
</dbReference>
<name>A0A161IUV9_9GAMM</name>
<dbReference type="InterPro" id="IPR047111">
    <property type="entry name" value="YbaP-like"/>
</dbReference>
<keyword evidence="2" id="KW-1185">Reference proteome</keyword>